<dbReference type="SUPFAM" id="SSF47598">
    <property type="entry name" value="Ribbon-helix-helix"/>
    <property type="match status" value="1"/>
</dbReference>
<dbReference type="InterPro" id="IPR010985">
    <property type="entry name" value="Ribbon_hlx_hlx"/>
</dbReference>
<evidence type="ECO:0000313" key="2">
    <source>
        <dbReference type="EMBL" id="MFC0543949.1"/>
    </source>
</evidence>
<evidence type="ECO:0000313" key="3">
    <source>
        <dbReference type="Proteomes" id="UP001589810"/>
    </source>
</evidence>
<protein>
    <submittedName>
        <fullName evidence="2">Antitoxin</fullName>
    </submittedName>
</protein>
<comment type="caution">
    <text evidence="2">The sequence shown here is derived from an EMBL/GenBank/DDBJ whole genome shotgun (WGS) entry which is preliminary data.</text>
</comment>
<dbReference type="Proteomes" id="UP001589810">
    <property type="component" value="Unassembled WGS sequence"/>
</dbReference>
<gene>
    <name evidence="2" type="ORF">ACFFH7_20765</name>
</gene>
<feature type="domain" description="Antitoxin FitA-like ribbon-helix-helix" evidence="1">
    <location>
        <begin position="2"/>
        <end position="34"/>
    </location>
</feature>
<accession>A0ABV6MUH8</accession>
<evidence type="ECO:0000259" key="1">
    <source>
        <dbReference type="Pfam" id="PF22513"/>
    </source>
</evidence>
<proteinExistence type="predicted"/>
<sequence>MATLKIRKVPKETLDTIRLRALAAGQSRQAYLRAWVIAMAARPTEQEVLASIEAALVAAG</sequence>
<name>A0ABV6MUH8_9PSEU</name>
<dbReference type="Pfam" id="PF22513">
    <property type="entry name" value="FitA-like_RHH"/>
    <property type="match status" value="1"/>
</dbReference>
<dbReference type="RefSeq" id="WP_273935434.1">
    <property type="nucleotide sequence ID" value="NZ_CP097263.1"/>
</dbReference>
<reference evidence="2 3" key="1">
    <citation type="submission" date="2024-09" db="EMBL/GenBank/DDBJ databases">
        <authorList>
            <person name="Sun Q."/>
            <person name="Mori K."/>
        </authorList>
    </citation>
    <scope>NUCLEOTIDE SEQUENCE [LARGE SCALE GENOMIC DNA]</scope>
    <source>
        <strain evidence="2 3">TBRC 1432</strain>
    </source>
</reference>
<dbReference type="InterPro" id="IPR053853">
    <property type="entry name" value="FitA-like_RHH"/>
</dbReference>
<organism evidence="2 3">
    <name type="scientific">Kutzneria chonburiensis</name>
    <dbReference type="NCBI Taxonomy" id="1483604"/>
    <lineage>
        <taxon>Bacteria</taxon>
        <taxon>Bacillati</taxon>
        <taxon>Actinomycetota</taxon>
        <taxon>Actinomycetes</taxon>
        <taxon>Pseudonocardiales</taxon>
        <taxon>Pseudonocardiaceae</taxon>
        <taxon>Kutzneria</taxon>
    </lineage>
</organism>
<dbReference type="EMBL" id="JBHLUD010000007">
    <property type="protein sequence ID" value="MFC0543949.1"/>
    <property type="molecule type" value="Genomic_DNA"/>
</dbReference>
<keyword evidence="3" id="KW-1185">Reference proteome</keyword>